<protein>
    <submittedName>
        <fullName evidence="2">Uncharacterized protein</fullName>
    </submittedName>
</protein>
<dbReference type="AlphaFoldDB" id="A0A8C9KS99"/>
<dbReference type="Ensembl" id="ENSSCAT00000001827.1">
    <property type="protein sequence ID" value="ENSSCAP00000001595.1"/>
    <property type="gene ID" value="ENSSCAG00000001338.1"/>
</dbReference>
<feature type="compositionally biased region" description="Polar residues" evidence="1">
    <location>
        <begin position="98"/>
        <end position="107"/>
    </location>
</feature>
<organism evidence="2 3">
    <name type="scientific">Serinus canaria</name>
    <name type="common">Island canary</name>
    <name type="synonym">Fringilla canaria</name>
    <dbReference type="NCBI Taxonomy" id="9135"/>
    <lineage>
        <taxon>Eukaryota</taxon>
        <taxon>Metazoa</taxon>
        <taxon>Chordata</taxon>
        <taxon>Craniata</taxon>
        <taxon>Vertebrata</taxon>
        <taxon>Euteleostomi</taxon>
        <taxon>Archelosauria</taxon>
        <taxon>Archosauria</taxon>
        <taxon>Dinosauria</taxon>
        <taxon>Saurischia</taxon>
        <taxon>Theropoda</taxon>
        <taxon>Coelurosauria</taxon>
        <taxon>Aves</taxon>
        <taxon>Neognathae</taxon>
        <taxon>Neoaves</taxon>
        <taxon>Telluraves</taxon>
        <taxon>Australaves</taxon>
        <taxon>Passeriformes</taxon>
        <taxon>Passeroidea</taxon>
        <taxon>Fringillidae</taxon>
        <taxon>Carduelinae</taxon>
        <taxon>Serinus</taxon>
    </lineage>
</organism>
<accession>A0A8C9KS99</accession>
<dbReference type="GeneTree" id="ENSGT00960000189291"/>
<feature type="region of interest" description="Disordered" evidence="1">
    <location>
        <begin position="123"/>
        <end position="147"/>
    </location>
</feature>
<feature type="region of interest" description="Disordered" evidence="1">
    <location>
        <begin position="18"/>
        <end position="107"/>
    </location>
</feature>
<proteinExistence type="predicted"/>
<evidence type="ECO:0000313" key="3">
    <source>
        <dbReference type="Proteomes" id="UP000694409"/>
    </source>
</evidence>
<reference evidence="2" key="2">
    <citation type="submission" date="2025-09" db="UniProtKB">
        <authorList>
            <consortium name="Ensembl"/>
        </authorList>
    </citation>
    <scope>IDENTIFICATION</scope>
</reference>
<evidence type="ECO:0000313" key="2">
    <source>
        <dbReference type="Ensembl" id="ENSSCAP00000001595.1"/>
    </source>
</evidence>
<feature type="compositionally biased region" description="Polar residues" evidence="1">
    <location>
        <begin position="46"/>
        <end position="58"/>
    </location>
</feature>
<name>A0A8C9KS99_SERCA</name>
<evidence type="ECO:0000256" key="1">
    <source>
        <dbReference type="SAM" id="MobiDB-lite"/>
    </source>
</evidence>
<dbReference type="Proteomes" id="UP000694409">
    <property type="component" value="Unassembled WGS sequence"/>
</dbReference>
<feature type="compositionally biased region" description="Basic residues" evidence="1">
    <location>
        <begin position="62"/>
        <end position="72"/>
    </location>
</feature>
<keyword evidence="3" id="KW-1185">Reference proteome</keyword>
<sequence>MSLRRILRRQPYINPLLCPPLPTPIRYRRPHTSSPHLPSRNRIKQPNRSSLRLRQNSIPPILHRKRHSRFRTNNRTTRLPSPILPKPPRRPRKLHASQPPSNSSPHQTRMILPIRLRHPTIHPKQTRRRTSPSRLNPRTIPYAPTPHIKTTINNFPSHLTNPILSPSCKRPHPYMSRKPTSRTPIHYHRPTSLTLILHNHSSPIPHRSRTRNKLLKL</sequence>
<reference evidence="2" key="1">
    <citation type="submission" date="2025-08" db="UniProtKB">
        <authorList>
            <consortium name="Ensembl"/>
        </authorList>
    </citation>
    <scope>IDENTIFICATION</scope>
</reference>